<dbReference type="EMBL" id="VVYY01000154">
    <property type="protein sequence ID" value="KAA5388079.1"/>
    <property type="molecule type" value="Genomic_DNA"/>
</dbReference>
<gene>
    <name evidence="1" type="ORF">F2Y58_25235</name>
</gene>
<evidence type="ECO:0000313" key="2">
    <source>
        <dbReference type="Proteomes" id="UP000481616"/>
    </source>
</evidence>
<protein>
    <submittedName>
        <fullName evidence="1">Uncharacterized protein</fullName>
    </submittedName>
</protein>
<accession>A0A6L3JAD6</accession>
<dbReference type="Proteomes" id="UP000481616">
    <property type="component" value="Unassembled WGS sequence"/>
</dbReference>
<reference evidence="1 2" key="1">
    <citation type="journal article" date="2019" name="Nat. Med.">
        <title>A library of human gut bacterial isolates paired with longitudinal multiomics data enables mechanistic microbiome research.</title>
        <authorList>
            <person name="Poyet M."/>
            <person name="Groussin M."/>
            <person name="Gibbons S.M."/>
            <person name="Avila-Pacheco J."/>
            <person name="Jiang X."/>
            <person name="Kearney S.M."/>
            <person name="Perrotta A.R."/>
            <person name="Berdy B."/>
            <person name="Zhao S."/>
            <person name="Lieberman T.D."/>
            <person name="Swanson P.K."/>
            <person name="Smith M."/>
            <person name="Roesemann S."/>
            <person name="Alexander J.E."/>
            <person name="Rich S.A."/>
            <person name="Livny J."/>
            <person name="Vlamakis H."/>
            <person name="Clish C."/>
            <person name="Bullock K."/>
            <person name="Deik A."/>
            <person name="Scott J."/>
            <person name="Pierce K.A."/>
            <person name="Xavier R.J."/>
            <person name="Alm E.J."/>
        </authorList>
    </citation>
    <scope>NUCLEOTIDE SEQUENCE [LARGE SCALE GENOMIC DNA]</scope>
    <source>
        <strain evidence="1 2">BIOML-A1</strain>
    </source>
</reference>
<proteinExistence type="predicted"/>
<evidence type="ECO:0000313" key="1">
    <source>
        <dbReference type="EMBL" id="KAA5388079.1"/>
    </source>
</evidence>
<comment type="caution">
    <text evidence="1">The sequence shown here is derived from an EMBL/GenBank/DDBJ whole genome shotgun (WGS) entry which is preliminary data.</text>
</comment>
<organism evidence="1 2">
    <name type="scientific">Phocaeicola dorei</name>
    <dbReference type="NCBI Taxonomy" id="357276"/>
    <lineage>
        <taxon>Bacteria</taxon>
        <taxon>Pseudomonadati</taxon>
        <taxon>Bacteroidota</taxon>
        <taxon>Bacteroidia</taxon>
        <taxon>Bacteroidales</taxon>
        <taxon>Bacteroidaceae</taxon>
        <taxon>Phocaeicola</taxon>
    </lineage>
</organism>
<name>A0A6L3JAD6_9BACT</name>
<dbReference type="RefSeq" id="WP_130054738.1">
    <property type="nucleotide sequence ID" value="NZ_RCXK01000169.1"/>
</dbReference>
<dbReference type="AlphaFoldDB" id="A0A6L3JAD6"/>
<sequence length="102" mass="12311">MAYFKQPKYDNSDDDIPFSSEKIVGYEYRLLHHENFFEHLHMKRLVIDENIPFPISTWERTYRYKGYGYNMCRETKKKLLEAIQKTNLDSADLSMYNNGGWD</sequence>
<dbReference type="Pfam" id="PF26128">
    <property type="entry name" value="Gad2"/>
    <property type="match status" value="1"/>
</dbReference>